<dbReference type="Gene3D" id="3.40.50.620">
    <property type="entry name" value="HUPs"/>
    <property type="match status" value="1"/>
</dbReference>
<evidence type="ECO:0000259" key="1">
    <source>
        <dbReference type="Pfam" id="PF00582"/>
    </source>
</evidence>
<dbReference type="AlphaFoldDB" id="A0A4R8V6P1"/>
<gene>
    <name evidence="2" type="ORF">E3O06_00535</name>
</gene>
<dbReference type="OrthoDB" id="3213322at2"/>
<accession>A0A4R8V6P1</accession>
<evidence type="ECO:0000313" key="3">
    <source>
        <dbReference type="Proteomes" id="UP000298173"/>
    </source>
</evidence>
<evidence type="ECO:0000313" key="2">
    <source>
        <dbReference type="EMBL" id="TFB77279.1"/>
    </source>
</evidence>
<keyword evidence="3" id="KW-1185">Reference proteome</keyword>
<feature type="domain" description="UspA" evidence="1">
    <location>
        <begin position="17"/>
        <end position="154"/>
    </location>
</feature>
<sequence>MELFVSTFVIVGVVPGQPDAVVLEAAAFADRFHAELVCVMVEPGRYVVDEFADGSIMSLPVDPDLVDLDDEGFPVALRAHLTTLLVGRTLTWSTRAVAGDPARALSHLADTLDAAMIVVGTRERGVRATVQEFFGGSVAVHLAHRQHRPVVVIPLAPVAYRDELPWESTE</sequence>
<dbReference type="Pfam" id="PF00582">
    <property type="entry name" value="Usp"/>
    <property type="match status" value="1"/>
</dbReference>
<protein>
    <submittedName>
        <fullName evidence="2">Universal stress protein</fullName>
    </submittedName>
</protein>
<dbReference type="SUPFAM" id="SSF52402">
    <property type="entry name" value="Adenine nucleotide alpha hydrolases-like"/>
    <property type="match status" value="1"/>
</dbReference>
<organism evidence="2 3">
    <name type="scientific">Cryobacterium glaciale</name>
    <dbReference type="NCBI Taxonomy" id="1259145"/>
    <lineage>
        <taxon>Bacteria</taxon>
        <taxon>Bacillati</taxon>
        <taxon>Actinomycetota</taxon>
        <taxon>Actinomycetes</taxon>
        <taxon>Micrococcales</taxon>
        <taxon>Microbacteriaceae</taxon>
        <taxon>Cryobacterium</taxon>
    </lineage>
</organism>
<dbReference type="Proteomes" id="UP000298173">
    <property type="component" value="Unassembled WGS sequence"/>
</dbReference>
<name>A0A4R8V6P1_9MICO</name>
<dbReference type="InterPro" id="IPR014729">
    <property type="entry name" value="Rossmann-like_a/b/a_fold"/>
</dbReference>
<reference evidence="2 3" key="1">
    <citation type="submission" date="2019-03" db="EMBL/GenBank/DDBJ databases">
        <title>Genomics of glacier-inhabiting Cryobacterium strains.</title>
        <authorList>
            <person name="Liu Q."/>
            <person name="Xin Y.-H."/>
        </authorList>
    </citation>
    <scope>NUCLEOTIDE SEQUENCE [LARGE SCALE GENOMIC DNA]</scope>
    <source>
        <strain evidence="2 3">HLT2-23</strain>
    </source>
</reference>
<dbReference type="EMBL" id="SOEY01000002">
    <property type="protein sequence ID" value="TFB77279.1"/>
    <property type="molecule type" value="Genomic_DNA"/>
</dbReference>
<comment type="caution">
    <text evidence="2">The sequence shown here is derived from an EMBL/GenBank/DDBJ whole genome shotgun (WGS) entry which is preliminary data.</text>
</comment>
<proteinExistence type="predicted"/>
<dbReference type="InterPro" id="IPR006016">
    <property type="entry name" value="UspA"/>
</dbReference>